<evidence type="ECO:0000313" key="7">
    <source>
        <dbReference type="EMBL" id="MZR31650.1"/>
    </source>
</evidence>
<dbReference type="InterPro" id="IPR051446">
    <property type="entry name" value="HTH_trans_reg/aminotransferase"/>
</dbReference>
<dbReference type="PANTHER" id="PTHR46577">
    <property type="entry name" value="HTH-TYPE TRANSCRIPTIONAL REGULATORY PROTEIN GABR"/>
    <property type="match status" value="1"/>
</dbReference>
<dbReference type="InterPro" id="IPR004839">
    <property type="entry name" value="Aminotransferase_I/II_large"/>
</dbReference>
<evidence type="ECO:0000256" key="1">
    <source>
        <dbReference type="ARBA" id="ARBA00005384"/>
    </source>
</evidence>
<keyword evidence="5" id="KW-0804">Transcription</keyword>
<evidence type="ECO:0000256" key="2">
    <source>
        <dbReference type="ARBA" id="ARBA00022898"/>
    </source>
</evidence>
<keyword evidence="4" id="KW-0238">DNA-binding</keyword>
<dbReference type="CDD" id="cd00609">
    <property type="entry name" value="AAT_like"/>
    <property type="match status" value="1"/>
</dbReference>
<comment type="caution">
    <text evidence="7">The sequence shown here is derived from an EMBL/GenBank/DDBJ whole genome shotgun (WGS) entry which is preliminary data.</text>
</comment>
<keyword evidence="8" id="KW-1185">Reference proteome</keyword>
<evidence type="ECO:0000256" key="3">
    <source>
        <dbReference type="ARBA" id="ARBA00023015"/>
    </source>
</evidence>
<dbReference type="Gene3D" id="3.90.1150.10">
    <property type="entry name" value="Aspartate Aminotransferase, domain 1"/>
    <property type="match status" value="1"/>
</dbReference>
<evidence type="ECO:0000259" key="6">
    <source>
        <dbReference type="PROSITE" id="PS50949"/>
    </source>
</evidence>
<dbReference type="InterPro" id="IPR036388">
    <property type="entry name" value="WH-like_DNA-bd_sf"/>
</dbReference>
<dbReference type="SUPFAM" id="SSF53383">
    <property type="entry name" value="PLP-dependent transferases"/>
    <property type="match status" value="1"/>
</dbReference>
<dbReference type="PROSITE" id="PS50949">
    <property type="entry name" value="HTH_GNTR"/>
    <property type="match status" value="1"/>
</dbReference>
<dbReference type="InterPro" id="IPR036390">
    <property type="entry name" value="WH_DNA-bd_sf"/>
</dbReference>
<dbReference type="Pfam" id="PF00155">
    <property type="entry name" value="Aminotran_1_2"/>
    <property type="match status" value="1"/>
</dbReference>
<dbReference type="InterPro" id="IPR000524">
    <property type="entry name" value="Tscrpt_reg_HTH_GntR"/>
</dbReference>
<name>A0A6L8WB19_9PROT</name>
<reference evidence="7 8" key="1">
    <citation type="submission" date="2019-12" db="EMBL/GenBank/DDBJ databases">
        <title>Snethiella sp. nov. sp. isolated from sea sand.</title>
        <authorList>
            <person name="Kim J."/>
            <person name="Jeong S.E."/>
            <person name="Jung H.S."/>
            <person name="Jeon C.O."/>
        </authorList>
    </citation>
    <scope>NUCLEOTIDE SEQUENCE [LARGE SCALE GENOMIC DNA]</scope>
    <source>
        <strain evidence="7 8">DP05</strain>
    </source>
</reference>
<dbReference type="InterPro" id="IPR015422">
    <property type="entry name" value="PyrdxlP-dep_Trfase_small"/>
</dbReference>
<dbReference type="GO" id="GO:0003700">
    <property type="term" value="F:DNA-binding transcription factor activity"/>
    <property type="evidence" value="ECO:0007669"/>
    <property type="project" value="InterPro"/>
</dbReference>
<evidence type="ECO:0000313" key="8">
    <source>
        <dbReference type="Proteomes" id="UP000476030"/>
    </source>
</evidence>
<proteinExistence type="inferred from homology"/>
<keyword evidence="2" id="KW-0663">Pyridoxal phosphate</keyword>
<gene>
    <name evidence="7" type="ORF">GQE98_13495</name>
</gene>
<evidence type="ECO:0000256" key="5">
    <source>
        <dbReference type="ARBA" id="ARBA00023163"/>
    </source>
</evidence>
<evidence type="ECO:0000256" key="4">
    <source>
        <dbReference type="ARBA" id="ARBA00023125"/>
    </source>
</evidence>
<dbReference type="EMBL" id="WTUW01000002">
    <property type="protein sequence ID" value="MZR31650.1"/>
    <property type="molecule type" value="Genomic_DNA"/>
</dbReference>
<dbReference type="Proteomes" id="UP000476030">
    <property type="component" value="Unassembled WGS sequence"/>
</dbReference>
<dbReference type="Gene3D" id="1.10.10.10">
    <property type="entry name" value="Winged helix-like DNA-binding domain superfamily/Winged helix DNA-binding domain"/>
    <property type="match status" value="1"/>
</dbReference>
<accession>A0A6L8WB19</accession>
<dbReference type="GO" id="GO:0003677">
    <property type="term" value="F:DNA binding"/>
    <property type="evidence" value="ECO:0007669"/>
    <property type="project" value="UniProtKB-KW"/>
</dbReference>
<feature type="domain" description="HTH gntR-type" evidence="6">
    <location>
        <begin position="13"/>
        <end position="81"/>
    </location>
</feature>
<dbReference type="GO" id="GO:0030170">
    <property type="term" value="F:pyridoxal phosphate binding"/>
    <property type="evidence" value="ECO:0007669"/>
    <property type="project" value="InterPro"/>
</dbReference>
<dbReference type="InterPro" id="IPR015421">
    <property type="entry name" value="PyrdxlP-dep_Trfase_major"/>
</dbReference>
<protein>
    <submittedName>
        <fullName evidence="7">GntR family transcriptional regulator</fullName>
    </submittedName>
</protein>
<dbReference type="InterPro" id="IPR015424">
    <property type="entry name" value="PyrdxlP-dep_Trfase"/>
</dbReference>
<dbReference type="SUPFAM" id="SSF46785">
    <property type="entry name" value="Winged helix' DNA-binding domain"/>
    <property type="match status" value="1"/>
</dbReference>
<dbReference type="SMART" id="SM00345">
    <property type="entry name" value="HTH_GNTR"/>
    <property type="match status" value="1"/>
</dbReference>
<dbReference type="PANTHER" id="PTHR46577:SF1">
    <property type="entry name" value="HTH-TYPE TRANSCRIPTIONAL REGULATORY PROTEIN GABR"/>
    <property type="match status" value="1"/>
</dbReference>
<dbReference type="CDD" id="cd07377">
    <property type="entry name" value="WHTH_GntR"/>
    <property type="match status" value="1"/>
</dbReference>
<keyword evidence="3" id="KW-0805">Transcription regulation</keyword>
<dbReference type="Gene3D" id="3.40.640.10">
    <property type="entry name" value="Type I PLP-dependent aspartate aminotransferase-like (Major domain)"/>
    <property type="match status" value="1"/>
</dbReference>
<dbReference type="AlphaFoldDB" id="A0A6L8WB19"/>
<comment type="similarity">
    <text evidence="1">In the C-terminal section; belongs to the class-I pyridoxal-phosphate-dependent aminotransferase family.</text>
</comment>
<organism evidence="7 8">
    <name type="scientific">Sneathiella litorea</name>
    <dbReference type="NCBI Taxonomy" id="2606216"/>
    <lineage>
        <taxon>Bacteria</taxon>
        <taxon>Pseudomonadati</taxon>
        <taxon>Pseudomonadota</taxon>
        <taxon>Alphaproteobacteria</taxon>
        <taxon>Sneathiellales</taxon>
        <taxon>Sneathiellaceae</taxon>
        <taxon>Sneathiella</taxon>
    </lineage>
</organism>
<sequence>MTKWIPRRETLDRPLHVGIANSLKEAISEGKLAVGERLPPHRTLADSLGVSVHTVGKAYDELTRTGLVGGQVGRGTFVLDPSQNSQQPFLMERTNQGLIDLSIARPLYDNLHAGKMQSALKDMSTSLNPDVYLACRPNVGLEEHRNAGVKWLSRCGLKTSAKNIVMTNGVCHGMTTALSSVARHGDVVVTDAIAYHLIISLCSYLGIRLQGLKMDNEGVLPDAFEAACKQQEVKVFFTAPTLAGPSVSLMSLERRKELVRIARQNDVLIIEDDVLGPLPENRPPPISALAPERSIYLTSFTKCVMPGLRTGYLVTPETLLPTITGRLIVFSWMATPFISEIASRWIEDGTADELVRWQREKIAERHAIVTEELAQFNWVGHPAALHFWLRLPEQWSAQNMVDHAKALGVAVAPPQPFMTAQSEPMNAVRIAVGGVSSIDRFRQGLILIKDLLKRSPEPLPQIL</sequence>
<dbReference type="Pfam" id="PF00392">
    <property type="entry name" value="GntR"/>
    <property type="match status" value="1"/>
</dbReference>